<proteinExistence type="predicted"/>
<organism evidence="2 3">
    <name type="scientific">Laetiporus sulphureus 93-53</name>
    <dbReference type="NCBI Taxonomy" id="1314785"/>
    <lineage>
        <taxon>Eukaryota</taxon>
        <taxon>Fungi</taxon>
        <taxon>Dikarya</taxon>
        <taxon>Basidiomycota</taxon>
        <taxon>Agaricomycotina</taxon>
        <taxon>Agaricomycetes</taxon>
        <taxon>Polyporales</taxon>
        <taxon>Laetiporus</taxon>
    </lineage>
</organism>
<dbReference type="GeneID" id="63829235"/>
<evidence type="ECO:0000313" key="3">
    <source>
        <dbReference type="Proteomes" id="UP000076871"/>
    </source>
</evidence>
<feature type="compositionally biased region" description="Basic and acidic residues" evidence="1">
    <location>
        <begin position="8"/>
        <end position="17"/>
    </location>
</feature>
<dbReference type="AlphaFoldDB" id="A0A165FK35"/>
<name>A0A165FK35_9APHY</name>
<sequence>MEVNGNKKYPESEEKKPAPRGRPNNATAPQSNDEESSEEDKADEEESQEKLK</sequence>
<feature type="compositionally biased region" description="Acidic residues" evidence="1">
    <location>
        <begin position="32"/>
        <end position="52"/>
    </location>
</feature>
<accession>A0A165FK35</accession>
<dbReference type="InParanoid" id="A0A165FK35"/>
<evidence type="ECO:0000313" key="2">
    <source>
        <dbReference type="EMBL" id="KZT09093.1"/>
    </source>
</evidence>
<gene>
    <name evidence="2" type="ORF">LAESUDRAFT_756743</name>
</gene>
<keyword evidence="3" id="KW-1185">Reference proteome</keyword>
<dbReference type="RefSeq" id="XP_040766833.1">
    <property type="nucleotide sequence ID" value="XM_040912207.1"/>
</dbReference>
<feature type="region of interest" description="Disordered" evidence="1">
    <location>
        <begin position="1"/>
        <end position="52"/>
    </location>
</feature>
<evidence type="ECO:0000256" key="1">
    <source>
        <dbReference type="SAM" id="MobiDB-lite"/>
    </source>
</evidence>
<dbReference type="EMBL" id="KV427612">
    <property type="protein sequence ID" value="KZT09093.1"/>
    <property type="molecule type" value="Genomic_DNA"/>
</dbReference>
<dbReference type="Proteomes" id="UP000076871">
    <property type="component" value="Unassembled WGS sequence"/>
</dbReference>
<protein>
    <submittedName>
        <fullName evidence="2">Uncharacterized protein</fullName>
    </submittedName>
</protein>
<reference evidence="2 3" key="1">
    <citation type="journal article" date="2016" name="Mol. Biol. Evol.">
        <title>Comparative Genomics of Early-Diverging Mushroom-Forming Fungi Provides Insights into the Origins of Lignocellulose Decay Capabilities.</title>
        <authorList>
            <person name="Nagy L.G."/>
            <person name="Riley R."/>
            <person name="Tritt A."/>
            <person name="Adam C."/>
            <person name="Daum C."/>
            <person name="Floudas D."/>
            <person name="Sun H."/>
            <person name="Yadav J.S."/>
            <person name="Pangilinan J."/>
            <person name="Larsson K.H."/>
            <person name="Matsuura K."/>
            <person name="Barry K."/>
            <person name="Labutti K."/>
            <person name="Kuo R."/>
            <person name="Ohm R.A."/>
            <person name="Bhattacharya S.S."/>
            <person name="Shirouzu T."/>
            <person name="Yoshinaga Y."/>
            <person name="Martin F.M."/>
            <person name="Grigoriev I.V."/>
            <person name="Hibbett D.S."/>
        </authorList>
    </citation>
    <scope>NUCLEOTIDE SEQUENCE [LARGE SCALE GENOMIC DNA]</scope>
    <source>
        <strain evidence="2 3">93-53</strain>
    </source>
</reference>